<feature type="domain" description="Glycosyltransferase 61 catalytic" evidence="1">
    <location>
        <begin position="77"/>
        <end position="245"/>
    </location>
</feature>
<name>A0A245ZGA7_9SPHN</name>
<dbReference type="GO" id="GO:0016757">
    <property type="term" value="F:glycosyltransferase activity"/>
    <property type="evidence" value="ECO:0007669"/>
    <property type="project" value="InterPro"/>
</dbReference>
<evidence type="ECO:0000313" key="3">
    <source>
        <dbReference type="Proteomes" id="UP000197290"/>
    </source>
</evidence>
<dbReference type="AlphaFoldDB" id="A0A245ZGA7"/>
<dbReference type="Proteomes" id="UP000197290">
    <property type="component" value="Unassembled WGS sequence"/>
</dbReference>
<accession>A0A245ZGA7</accession>
<dbReference type="RefSeq" id="WP_088367941.1">
    <property type="nucleotide sequence ID" value="NZ_NBBI01000005.1"/>
</dbReference>
<dbReference type="Pfam" id="PF04577">
    <property type="entry name" value="Glyco_transf_61"/>
    <property type="match status" value="1"/>
</dbReference>
<protein>
    <recommendedName>
        <fullName evidence="1">Glycosyltransferase 61 catalytic domain-containing protein</fullName>
    </recommendedName>
</protein>
<evidence type="ECO:0000313" key="2">
    <source>
        <dbReference type="EMBL" id="OWK28780.1"/>
    </source>
</evidence>
<evidence type="ECO:0000259" key="1">
    <source>
        <dbReference type="Pfam" id="PF04577"/>
    </source>
</evidence>
<gene>
    <name evidence="2" type="ORF">SPDO_26150</name>
</gene>
<proteinExistence type="predicted"/>
<comment type="caution">
    <text evidence="2">The sequence shown here is derived from an EMBL/GenBank/DDBJ whole genome shotgun (WGS) entry which is preliminary data.</text>
</comment>
<dbReference type="InterPro" id="IPR049625">
    <property type="entry name" value="Glyco_transf_61_cat"/>
</dbReference>
<reference evidence="2 3" key="1">
    <citation type="submission" date="2017-03" db="EMBL/GenBank/DDBJ databases">
        <title>Genome sequence of Sphingomonas dokdonensis DSM 21029.</title>
        <authorList>
            <person name="Poehlein A."/>
            <person name="Wuebbeler J.H."/>
            <person name="Steinbuechel A."/>
            <person name="Daniel R."/>
        </authorList>
    </citation>
    <scope>NUCLEOTIDE SEQUENCE [LARGE SCALE GENOMIC DNA]</scope>
    <source>
        <strain evidence="2 3">DSM 21029</strain>
    </source>
</reference>
<sequence length="396" mass="43267">MTAGGPVSRTIRWAHVQAAERPGGVFHGGPVLGDDADSLKLRHNRAGQVVDHFAPALRDPVTLAGSYAYLGRSFGHFGHIMSEMIHRILPTREVAKRPQWLILQQRGSPTRFGALAPAAQAMLRLLGVNEDNCTVIAEDAIVEELLIVEAGTELGSAPKDWYLDLLTRRGPGTRPLNGDFPKKVYVSRGGLEDKSGLLGEKVLEAMLSEAGFHIMHSEKLPLLRQFAMYRAAEVLLFAEGSACHGVELFGRDTLRHTVLMNRRPKAATTFDRVLAPRSERFDHFTGNPFLGTAVFNGRGDPRADRGVSAMALHDLSAFLDEVGVARIARVPALDYLTAAHADLKLYTDRATALTRRVQPELLPRQLELVERLEDVFTATVQAGARIGAVPRSQAAA</sequence>
<dbReference type="EMBL" id="NBBI01000005">
    <property type="protein sequence ID" value="OWK28780.1"/>
    <property type="molecule type" value="Genomic_DNA"/>
</dbReference>
<keyword evidence="3" id="KW-1185">Reference proteome</keyword>
<dbReference type="OrthoDB" id="3760154at2"/>
<organism evidence="2 3">
    <name type="scientific">Sphingomonas dokdonensis</name>
    <dbReference type="NCBI Taxonomy" id="344880"/>
    <lineage>
        <taxon>Bacteria</taxon>
        <taxon>Pseudomonadati</taxon>
        <taxon>Pseudomonadota</taxon>
        <taxon>Alphaproteobacteria</taxon>
        <taxon>Sphingomonadales</taxon>
        <taxon>Sphingomonadaceae</taxon>
        <taxon>Sphingomonas</taxon>
    </lineage>
</organism>